<dbReference type="Gene3D" id="3.10.620.30">
    <property type="match status" value="1"/>
</dbReference>
<feature type="signal peptide" evidence="4">
    <location>
        <begin position="1"/>
        <end position="20"/>
    </location>
</feature>
<dbReference type="Proteomes" id="UP001138540">
    <property type="component" value="Unassembled WGS sequence"/>
</dbReference>
<name>A0ABR6NDM2_9SPHN</name>
<dbReference type="InterPro" id="IPR019734">
    <property type="entry name" value="TPR_rpt"/>
</dbReference>
<dbReference type="EMBL" id="JACHKA010000001">
    <property type="protein sequence ID" value="MBB5985377.1"/>
    <property type="molecule type" value="Genomic_DNA"/>
</dbReference>
<dbReference type="InterPro" id="IPR038765">
    <property type="entry name" value="Papain-like_cys_pep_sf"/>
</dbReference>
<dbReference type="Pfam" id="PF13414">
    <property type="entry name" value="TPR_11"/>
    <property type="match status" value="1"/>
</dbReference>
<dbReference type="InterPro" id="IPR011990">
    <property type="entry name" value="TPR-like_helical_dom_sf"/>
</dbReference>
<accession>A0ABR6NDM2</accession>
<dbReference type="Gene3D" id="2.60.40.3140">
    <property type="match status" value="1"/>
</dbReference>
<dbReference type="Gene3D" id="1.25.40.10">
    <property type="entry name" value="Tetratricopeptide repeat domain"/>
    <property type="match status" value="5"/>
</dbReference>
<protein>
    <submittedName>
        <fullName evidence="6">Tetratricopeptide (TPR) repeat protein</fullName>
    </submittedName>
</protein>
<keyword evidence="1" id="KW-0677">Repeat</keyword>
<dbReference type="InterPro" id="IPR024618">
    <property type="entry name" value="DUF3857"/>
</dbReference>
<dbReference type="SUPFAM" id="SSF54001">
    <property type="entry name" value="Cysteine proteinases"/>
    <property type="match status" value="1"/>
</dbReference>
<evidence type="ECO:0000256" key="3">
    <source>
        <dbReference type="PROSITE-ProRule" id="PRU00339"/>
    </source>
</evidence>
<dbReference type="PANTHER" id="PTHR44858:SF1">
    <property type="entry name" value="UDP-N-ACETYLGLUCOSAMINE--PEPTIDE N-ACETYLGLUCOSAMINYLTRANSFERASE SPINDLY-RELATED"/>
    <property type="match status" value="1"/>
</dbReference>
<feature type="repeat" description="TPR" evidence="3">
    <location>
        <begin position="836"/>
        <end position="869"/>
    </location>
</feature>
<dbReference type="Pfam" id="PF13431">
    <property type="entry name" value="TPR_17"/>
    <property type="match status" value="2"/>
</dbReference>
<organism evidence="6 7">
    <name type="scientific">Sphingobium lignivorans</name>
    <dbReference type="NCBI Taxonomy" id="2735886"/>
    <lineage>
        <taxon>Bacteria</taxon>
        <taxon>Pseudomonadati</taxon>
        <taxon>Pseudomonadota</taxon>
        <taxon>Alphaproteobacteria</taxon>
        <taxon>Sphingomonadales</taxon>
        <taxon>Sphingomonadaceae</taxon>
        <taxon>Sphingobium</taxon>
    </lineage>
</organism>
<dbReference type="PROSITE" id="PS50005">
    <property type="entry name" value="TPR"/>
    <property type="match status" value="6"/>
</dbReference>
<evidence type="ECO:0000313" key="7">
    <source>
        <dbReference type="Proteomes" id="UP001138540"/>
    </source>
</evidence>
<feature type="repeat" description="TPR" evidence="3">
    <location>
        <begin position="870"/>
        <end position="903"/>
    </location>
</feature>
<dbReference type="InterPro" id="IPR050498">
    <property type="entry name" value="Ycf3"/>
</dbReference>
<keyword evidence="7" id="KW-1185">Reference proteome</keyword>
<evidence type="ECO:0000313" key="6">
    <source>
        <dbReference type="EMBL" id="MBB5985377.1"/>
    </source>
</evidence>
<keyword evidence="4" id="KW-0732">Signal</keyword>
<dbReference type="SMART" id="SM00028">
    <property type="entry name" value="TPR"/>
    <property type="match status" value="12"/>
</dbReference>
<sequence length="1217" mass="131628">MKRLFAALVATSALTSVASAADQPVIGPAPAWVRPIAPPSAPAKADDAPLRVLLSDQQVALEPGRRTIYSAMSFRIQNPQGLAAGNISLPWRPDTDVLTVHKLLIRRGDQAIDVLESGQTFTVLRREQNLESATLDGILTANIQPEGLQVGDTLEFAMSVSSSDPTMQGHVELMAGAWDGFPVGRAHLRVQWPTGLPARFRQTASLPALKPVKSGDKLVMEFTLDNIEPIIPPKGAPARYQIGRLVEVTDFASWADVGALMAPLYDKTAVIPSEGPLRKELERIKALSADPRVRAEAALALVQDRVRYVALLMGDGGYVPADAETTWARRYGDCKAKTALLLALLHGLGIEAEPVAVSTMFGDGLDARLPMLGLFNHVLVRATVAGKTYWLDGTRTGDTSLDRLIVPNVGWGLPLVAKDAALVRMVPAPLETPTKDTSIRIDASAGISVPAPTRIETILRGDEAIATSIALANLSGEARDRALRDYWKGQHDFIDVKTTSATFDPKTGEQRVVMEGLAKMDWSGGSYETDDMRVGYRADFSRDPGPGHDAPFAVPYPFFRRTKETIILPPESGAFRPGSGLEVDQTIAGIEYRRHATLEDNVFTIERTDRSVAPEFPAKEAVAAQATLRALADRSAVLRKPMDYVASESEIATTSANTPSSAAEYRRRVRLFLDQGMREEAEADYGKLIELDPTNVWAWSNRAITRIQLGDLAGAQADLEKAASLDPTYIQLFIGRGMLANLEHRPKDAVDAYTKALQIEPDNSYALTQRGVAYAALGDQDRAVADRIAGATAYISENPEEADPLIERANLMMDLGRIDEAIRDFEKAHALDPKNARALSGRGLAYVWKGDFDAAVPDLDAALAINPRNAAAFRGRGLLAQKKGRWREAIAAYTTSLEIAPDSAFALGQRGLCEQASGDKEAALRDTAAAIKLRPESIDLYLLRANILRSLGKREESLAEAEALVAANPHNPHAHVTAAKIYAAFQDPRAMQTYEKAIALRPEAYIYLNRSQSRPKTDVAGRRADLEEALRLQPGFAEARGAMAQLQIDSGDLAGAISTYSLALAEAPDNLDLLMGRGIAYARSGDAARADTDFKRARSKASDQTVLNKLCWDKATAGQALESALADCDAALAQAPDEAAFLDSRGLVLLRLGRIDEAIATYDKVLKEYPDLPSSLFGRAVAWARKGDRAKSDADAAAALSMDPDVQAQFEGYGVVR</sequence>
<evidence type="ECO:0000259" key="5">
    <source>
        <dbReference type="Pfam" id="PF12969"/>
    </source>
</evidence>
<proteinExistence type="predicted"/>
<feature type="repeat" description="TPR" evidence="3">
    <location>
        <begin position="662"/>
        <end position="695"/>
    </location>
</feature>
<evidence type="ECO:0000256" key="2">
    <source>
        <dbReference type="ARBA" id="ARBA00022803"/>
    </source>
</evidence>
<feature type="domain" description="DUF3857" evidence="5">
    <location>
        <begin position="64"/>
        <end position="230"/>
    </location>
</feature>
<dbReference type="PANTHER" id="PTHR44858">
    <property type="entry name" value="TETRATRICOPEPTIDE REPEAT PROTEIN 6"/>
    <property type="match status" value="1"/>
</dbReference>
<evidence type="ECO:0000256" key="4">
    <source>
        <dbReference type="SAM" id="SignalP"/>
    </source>
</evidence>
<comment type="caution">
    <text evidence="6">The sequence shown here is derived from an EMBL/GenBank/DDBJ whole genome shotgun (WGS) entry which is preliminary data.</text>
</comment>
<dbReference type="Pfam" id="PF13432">
    <property type="entry name" value="TPR_16"/>
    <property type="match status" value="3"/>
</dbReference>
<dbReference type="Pfam" id="PF12969">
    <property type="entry name" value="DUF3857"/>
    <property type="match status" value="1"/>
</dbReference>
<gene>
    <name evidence="6" type="ORF">HNP60_001351</name>
</gene>
<feature type="repeat" description="TPR" evidence="3">
    <location>
        <begin position="802"/>
        <end position="835"/>
    </location>
</feature>
<feature type="repeat" description="TPR" evidence="3">
    <location>
        <begin position="730"/>
        <end position="763"/>
    </location>
</feature>
<dbReference type="SUPFAM" id="SSF48452">
    <property type="entry name" value="TPR-like"/>
    <property type="match status" value="2"/>
</dbReference>
<keyword evidence="2 3" id="KW-0802">TPR repeat</keyword>
<dbReference type="RefSeq" id="WP_184151694.1">
    <property type="nucleotide sequence ID" value="NZ_JACHKA010000001.1"/>
</dbReference>
<reference evidence="6 7" key="1">
    <citation type="submission" date="2020-08" db="EMBL/GenBank/DDBJ databases">
        <title>Exploring microbial biodiversity for novel pathways involved in the catabolism of aromatic compounds derived from lignin.</title>
        <authorList>
            <person name="Elkins J."/>
        </authorList>
    </citation>
    <scope>NUCLEOTIDE SEQUENCE [LARGE SCALE GENOMIC DNA]</scope>
    <source>
        <strain evidence="6 7">B1D3A</strain>
    </source>
</reference>
<feature type="repeat" description="TPR" evidence="3">
    <location>
        <begin position="1139"/>
        <end position="1172"/>
    </location>
</feature>
<feature type="chain" id="PRO_5045086743" evidence="4">
    <location>
        <begin position="21"/>
        <end position="1217"/>
    </location>
</feature>
<evidence type="ECO:0000256" key="1">
    <source>
        <dbReference type="ARBA" id="ARBA00022737"/>
    </source>
</evidence>